<evidence type="ECO:0000313" key="14">
    <source>
        <dbReference type="EMBL" id="SEF91638.1"/>
    </source>
</evidence>
<proteinExistence type="inferred from homology"/>
<dbReference type="Pfam" id="PF00266">
    <property type="entry name" value="Aminotran_5"/>
    <property type="match status" value="1"/>
</dbReference>
<keyword evidence="4 11" id="KW-0808">Transferase</keyword>
<dbReference type="PANTHER" id="PTHR11601:SF34">
    <property type="entry name" value="CYSTEINE DESULFURASE"/>
    <property type="match status" value="1"/>
</dbReference>
<keyword evidence="6 11" id="KW-0479">Metal-binding</keyword>
<reference evidence="15" key="1">
    <citation type="submission" date="2016-10" db="EMBL/GenBank/DDBJ databases">
        <authorList>
            <person name="Varghese N."/>
            <person name="Submissions S."/>
        </authorList>
    </citation>
    <scope>NUCLEOTIDE SEQUENCE [LARGE SCALE GENOMIC DNA]</scope>
    <source>
        <strain evidence="15">DSM 5463</strain>
    </source>
</reference>
<feature type="active site" description="Cysteine persulfide intermediate" evidence="11">
    <location>
        <position position="327"/>
    </location>
</feature>
<dbReference type="GO" id="GO:0044571">
    <property type="term" value="P:[2Fe-2S] cluster assembly"/>
    <property type="evidence" value="ECO:0007669"/>
    <property type="project" value="UniProtKB-UniRule"/>
</dbReference>
<feature type="modified residue" description="N6-(pyridoxal phosphate)lysine" evidence="11">
    <location>
        <position position="204"/>
    </location>
</feature>
<comment type="pathway">
    <text evidence="11">Cofactor biosynthesis; iron-sulfur cluster biosynthesis.</text>
</comment>
<dbReference type="PANTHER" id="PTHR11601">
    <property type="entry name" value="CYSTEINE DESULFURYLASE FAMILY MEMBER"/>
    <property type="match status" value="1"/>
</dbReference>
<dbReference type="InterPro" id="IPR000192">
    <property type="entry name" value="Aminotrans_V_dom"/>
</dbReference>
<accession>A0A1H5VXA7</accession>
<dbReference type="NCBIfam" id="TIGR03402">
    <property type="entry name" value="FeS_nifS"/>
    <property type="match status" value="1"/>
</dbReference>
<dbReference type="UniPathway" id="UPA00266"/>
<keyword evidence="8 11" id="KW-0408">Iron</keyword>
<dbReference type="GO" id="GO:0031071">
    <property type="term" value="F:cysteine desulfurase activity"/>
    <property type="evidence" value="ECO:0007669"/>
    <property type="project" value="UniProtKB-UniRule"/>
</dbReference>
<comment type="function">
    <text evidence="11">Master enzyme that delivers sulfur to a number of partners involved in Fe-S cluster assembly, tRNA modification or cofactor biosynthesis. Catalyzes the removal of elemental sulfur atoms from cysteine to produce alanine. Functions as a sulfur delivery protein for Fe-S cluster synthesis onto IscU, an Fe-S scaffold assembly protein, as well as other S acceptor proteins.</text>
</comment>
<dbReference type="Gene3D" id="3.90.1150.10">
    <property type="entry name" value="Aspartate Aminotransferase, domain 1"/>
    <property type="match status" value="1"/>
</dbReference>
<feature type="binding site" description="via persulfide group" evidence="11">
    <location>
        <position position="327"/>
    </location>
    <ligand>
        <name>[2Fe-2S] cluster</name>
        <dbReference type="ChEBI" id="CHEBI:190135"/>
        <note>ligand shared with IscU</note>
    </ligand>
</feature>
<evidence type="ECO:0000256" key="8">
    <source>
        <dbReference type="ARBA" id="ARBA00023004"/>
    </source>
</evidence>
<dbReference type="PROSITE" id="PS00595">
    <property type="entry name" value="AA_TRANSFER_CLASS_5"/>
    <property type="match status" value="1"/>
</dbReference>
<evidence type="ECO:0000256" key="12">
    <source>
        <dbReference type="RuleBase" id="RU004504"/>
    </source>
</evidence>
<evidence type="ECO:0000256" key="3">
    <source>
        <dbReference type="ARBA" id="ARBA00022490"/>
    </source>
</evidence>
<name>A0A1H5VXA7_9CLOT</name>
<dbReference type="Proteomes" id="UP000242850">
    <property type="component" value="Unassembled WGS sequence"/>
</dbReference>
<dbReference type="AlphaFoldDB" id="A0A1H5VXA7"/>
<evidence type="ECO:0000313" key="15">
    <source>
        <dbReference type="Proteomes" id="UP000242850"/>
    </source>
</evidence>
<evidence type="ECO:0000256" key="5">
    <source>
        <dbReference type="ARBA" id="ARBA00022714"/>
    </source>
</evidence>
<feature type="binding site" evidence="11">
    <location>
        <position position="181"/>
    </location>
    <ligand>
        <name>pyridoxal 5'-phosphate</name>
        <dbReference type="ChEBI" id="CHEBI:597326"/>
    </ligand>
</feature>
<comment type="subcellular location">
    <subcellularLocation>
        <location evidence="11">Cytoplasm</location>
    </subcellularLocation>
</comment>
<dbReference type="InterPro" id="IPR015422">
    <property type="entry name" value="PyrdxlP-dep_Trfase_small"/>
</dbReference>
<evidence type="ECO:0000256" key="2">
    <source>
        <dbReference type="ARBA" id="ARBA00006490"/>
    </source>
</evidence>
<dbReference type="GO" id="GO:0046872">
    <property type="term" value="F:metal ion binding"/>
    <property type="evidence" value="ECO:0007669"/>
    <property type="project" value="UniProtKB-KW"/>
</dbReference>
<protein>
    <recommendedName>
        <fullName evidence="11">Cysteine desulfurase IscS</fullName>
        <ecNumber evidence="11">2.8.1.7</ecNumber>
    </recommendedName>
</protein>
<dbReference type="InterPro" id="IPR010240">
    <property type="entry name" value="Cys_deSase_IscS"/>
</dbReference>
<dbReference type="GO" id="GO:0006520">
    <property type="term" value="P:amino acid metabolic process"/>
    <property type="evidence" value="ECO:0007669"/>
    <property type="project" value="InterPro"/>
</dbReference>
<dbReference type="GO" id="GO:1990221">
    <property type="term" value="C:L-cysteine desulfurase complex"/>
    <property type="evidence" value="ECO:0007669"/>
    <property type="project" value="UniProtKB-ARBA"/>
</dbReference>
<keyword evidence="3 11" id="KW-0963">Cytoplasm</keyword>
<dbReference type="EMBL" id="FNUK01000016">
    <property type="protein sequence ID" value="SEF91638.1"/>
    <property type="molecule type" value="Genomic_DNA"/>
</dbReference>
<dbReference type="GO" id="GO:0030170">
    <property type="term" value="F:pyridoxal phosphate binding"/>
    <property type="evidence" value="ECO:0007669"/>
    <property type="project" value="UniProtKB-UniRule"/>
</dbReference>
<evidence type="ECO:0000256" key="10">
    <source>
        <dbReference type="ARBA" id="ARBA00050776"/>
    </source>
</evidence>
<dbReference type="InterPro" id="IPR015424">
    <property type="entry name" value="PyrdxlP-dep_Trfase"/>
</dbReference>
<keyword evidence="9 11" id="KW-0411">Iron-sulfur</keyword>
<organism evidence="14 15">
    <name type="scientific">Caloramator fervidus</name>
    <dbReference type="NCBI Taxonomy" id="29344"/>
    <lineage>
        <taxon>Bacteria</taxon>
        <taxon>Bacillati</taxon>
        <taxon>Bacillota</taxon>
        <taxon>Clostridia</taxon>
        <taxon>Eubacteriales</taxon>
        <taxon>Clostridiaceae</taxon>
        <taxon>Caloramator</taxon>
    </lineage>
</organism>
<evidence type="ECO:0000256" key="6">
    <source>
        <dbReference type="ARBA" id="ARBA00022723"/>
    </source>
</evidence>
<dbReference type="SUPFAM" id="SSF53383">
    <property type="entry name" value="PLP-dependent transferases"/>
    <property type="match status" value="1"/>
</dbReference>
<evidence type="ECO:0000256" key="11">
    <source>
        <dbReference type="HAMAP-Rule" id="MF_00331"/>
    </source>
</evidence>
<comment type="cofactor">
    <cofactor evidence="1 11 12">
        <name>pyridoxal 5'-phosphate</name>
        <dbReference type="ChEBI" id="CHEBI:597326"/>
    </cofactor>
</comment>
<keyword evidence="15" id="KW-1185">Reference proteome</keyword>
<feature type="binding site" evidence="11">
    <location>
        <begin position="73"/>
        <end position="74"/>
    </location>
    <ligand>
        <name>pyridoxal 5'-phosphate</name>
        <dbReference type="ChEBI" id="CHEBI:597326"/>
    </ligand>
</feature>
<sequence>MEKRFVYMDHAATTYVKPEVLEAMMPYFTENFGNPSSVYTFSRKSKKAIEEAREKVAKALNALPDEIFFTGGGSEADNWAIKGVAFANRDKGNHIITTKIEHHAVLHACEYLEKIGFEITYLDVDEYGMVNIDELKKAITDRTILITIMFANNEIGTIQPIAEIGKIARERGIIFHTDAVQAVGNVKIDVKEMNIDLLSLAAHKFYGPKGVGALYIRKGVKIDNLIHGGGQEKGKRAGTENLPGIVGLGKAIELATQDIDGHNERIKKLRDRLLNGIMEKIPYTRLNGHPEKRLPGNINVSFKFIEGESLLLLLDQFGICASTGSACSSGSLDPSHVLLAIGLPHEIAHGSLRLTLGDLNTEEDVDYVLSVLPNIVQRLREMSPLYEKFIKGEI</sequence>
<dbReference type="InterPro" id="IPR020578">
    <property type="entry name" value="Aminotrans_V_PyrdxlP_BS"/>
</dbReference>
<dbReference type="EC" id="2.8.1.7" evidence="11"/>
<evidence type="ECO:0000256" key="4">
    <source>
        <dbReference type="ARBA" id="ARBA00022679"/>
    </source>
</evidence>
<keyword evidence="7 11" id="KW-0663">Pyridoxal phosphate</keyword>
<dbReference type="InterPro" id="IPR015421">
    <property type="entry name" value="PyrdxlP-dep_Trfase_major"/>
</dbReference>
<evidence type="ECO:0000259" key="13">
    <source>
        <dbReference type="Pfam" id="PF00266"/>
    </source>
</evidence>
<evidence type="ECO:0000256" key="9">
    <source>
        <dbReference type="ARBA" id="ARBA00023014"/>
    </source>
</evidence>
<dbReference type="OrthoDB" id="9808002at2"/>
<dbReference type="InterPro" id="IPR017772">
    <property type="entry name" value="Cys_deSase_NifS_bac/arc"/>
</dbReference>
<dbReference type="RefSeq" id="WP_103896267.1">
    <property type="nucleotide sequence ID" value="NZ_FNUK01000016.1"/>
</dbReference>
<dbReference type="InterPro" id="IPR016454">
    <property type="entry name" value="Cysteine_dSase"/>
</dbReference>
<evidence type="ECO:0000256" key="1">
    <source>
        <dbReference type="ARBA" id="ARBA00001933"/>
    </source>
</evidence>
<dbReference type="HAMAP" id="MF_00331">
    <property type="entry name" value="Cys_desulf_IscS"/>
    <property type="match status" value="1"/>
</dbReference>
<gene>
    <name evidence="11" type="primary">iscS</name>
    <name evidence="14" type="ORF">SAMN05660865_01317</name>
</gene>
<keyword evidence="5 11" id="KW-0001">2Fe-2S</keyword>
<comment type="caution">
    <text evidence="11">Lacks conserved residue(s) required for the propagation of feature annotation.</text>
</comment>
<feature type="domain" description="Aminotransferase class V" evidence="13">
    <location>
        <begin position="6"/>
        <end position="368"/>
    </location>
</feature>
<feature type="binding site" evidence="11">
    <location>
        <position position="153"/>
    </location>
    <ligand>
        <name>pyridoxal 5'-phosphate</name>
        <dbReference type="ChEBI" id="CHEBI:597326"/>
    </ligand>
</feature>
<dbReference type="FunFam" id="3.40.640.10:FF:000003">
    <property type="entry name" value="Cysteine desulfurase IscS"/>
    <property type="match status" value="1"/>
</dbReference>
<dbReference type="GO" id="GO:0051537">
    <property type="term" value="F:2 iron, 2 sulfur cluster binding"/>
    <property type="evidence" value="ECO:0007669"/>
    <property type="project" value="UniProtKB-UniRule"/>
</dbReference>
<comment type="similarity">
    <text evidence="2 11">Belongs to the class-V pyridoxal-phosphate-dependent aminotransferase family. NifS/IscS subfamily.</text>
</comment>
<comment type="subunit">
    <text evidence="11">Homodimer. Forms a heterotetramer with IscU, interacts with other sulfur acceptors.</text>
</comment>
<dbReference type="PIRSF" id="PIRSF005572">
    <property type="entry name" value="NifS"/>
    <property type="match status" value="1"/>
</dbReference>
<dbReference type="NCBIfam" id="NF002806">
    <property type="entry name" value="PRK02948.1"/>
    <property type="match status" value="1"/>
</dbReference>
<comment type="catalytic activity">
    <reaction evidence="10 11">
        <text>(sulfur carrier)-H + L-cysteine = (sulfur carrier)-SH + L-alanine</text>
        <dbReference type="Rhea" id="RHEA:43892"/>
        <dbReference type="Rhea" id="RHEA-COMP:14737"/>
        <dbReference type="Rhea" id="RHEA-COMP:14739"/>
        <dbReference type="ChEBI" id="CHEBI:29917"/>
        <dbReference type="ChEBI" id="CHEBI:35235"/>
        <dbReference type="ChEBI" id="CHEBI:57972"/>
        <dbReference type="ChEBI" id="CHEBI:64428"/>
        <dbReference type="EC" id="2.8.1.7"/>
    </reaction>
</comment>
<feature type="binding site" evidence="11">
    <location>
        <position position="239"/>
    </location>
    <ligand>
        <name>pyridoxal 5'-phosphate</name>
        <dbReference type="ChEBI" id="CHEBI:597326"/>
    </ligand>
</feature>
<evidence type="ECO:0000256" key="7">
    <source>
        <dbReference type="ARBA" id="ARBA00022898"/>
    </source>
</evidence>
<dbReference type="Gene3D" id="3.40.640.10">
    <property type="entry name" value="Type I PLP-dependent aspartate aminotransferase-like (Major domain)"/>
    <property type="match status" value="1"/>
</dbReference>